<protein>
    <submittedName>
        <fullName evidence="1">Uncharacterized protein</fullName>
    </submittedName>
</protein>
<name>A0ABV7UTM5_9GAMM</name>
<dbReference type="EMBL" id="JBHRYF010000006">
    <property type="protein sequence ID" value="MFC3659999.1"/>
    <property type="molecule type" value="Genomic_DNA"/>
</dbReference>
<evidence type="ECO:0000313" key="1">
    <source>
        <dbReference type="EMBL" id="MFC3659999.1"/>
    </source>
</evidence>
<keyword evidence="2" id="KW-1185">Reference proteome</keyword>
<sequence>MDERLLKRYREYASTEEAFAVLLVKKHLAQAKGHWVDVVSCRRYEMSPDNMHFRFVVGGLFKRKIHPKYPPRSDYTINGKFDERGYYLMTRAITWETAHTDIEQQKTKHVAPLKFEIKGVSYDKNAGNKGFFRDDAPPEIKALADNLNDRTNPLWDRALQYANAPEFVYEVRHARVLPSGA</sequence>
<comment type="caution">
    <text evidence="1">The sequence shown here is derived from an EMBL/GenBank/DDBJ whole genome shotgun (WGS) entry which is preliminary data.</text>
</comment>
<evidence type="ECO:0000313" key="2">
    <source>
        <dbReference type="Proteomes" id="UP001595724"/>
    </source>
</evidence>
<accession>A0ABV7UTM5</accession>
<organism evidence="1 2">
    <name type="scientific">Luteimonas notoginsengisoli</name>
    <dbReference type="NCBI Taxonomy" id="1578200"/>
    <lineage>
        <taxon>Bacteria</taxon>
        <taxon>Pseudomonadati</taxon>
        <taxon>Pseudomonadota</taxon>
        <taxon>Gammaproteobacteria</taxon>
        <taxon>Lysobacterales</taxon>
        <taxon>Lysobacteraceae</taxon>
        <taxon>Luteimonas</taxon>
    </lineage>
</organism>
<dbReference type="Proteomes" id="UP001595724">
    <property type="component" value="Unassembled WGS sequence"/>
</dbReference>
<proteinExistence type="predicted"/>
<gene>
    <name evidence="1" type="ORF">ACFOM9_07945</name>
</gene>
<reference evidence="2" key="1">
    <citation type="journal article" date="2019" name="Int. J. Syst. Evol. Microbiol.">
        <title>The Global Catalogue of Microorganisms (GCM) 10K type strain sequencing project: providing services to taxonomists for standard genome sequencing and annotation.</title>
        <authorList>
            <consortium name="The Broad Institute Genomics Platform"/>
            <consortium name="The Broad Institute Genome Sequencing Center for Infectious Disease"/>
            <person name="Wu L."/>
            <person name="Ma J."/>
        </authorList>
    </citation>
    <scope>NUCLEOTIDE SEQUENCE [LARGE SCALE GENOMIC DNA]</scope>
    <source>
        <strain evidence="2">KCTC 42211</strain>
    </source>
</reference>
<dbReference type="RefSeq" id="WP_386708668.1">
    <property type="nucleotide sequence ID" value="NZ_JBHRYF010000006.1"/>
</dbReference>